<reference evidence="2" key="2">
    <citation type="submission" date="2020-11" db="EMBL/GenBank/DDBJ databases">
        <authorList>
            <person name="McCartney M.A."/>
            <person name="Auch B."/>
            <person name="Kono T."/>
            <person name="Mallez S."/>
            <person name="Becker A."/>
            <person name="Gohl D.M."/>
            <person name="Silverstein K.A.T."/>
            <person name="Koren S."/>
            <person name="Bechman K.B."/>
            <person name="Herman A."/>
            <person name="Abrahante J.E."/>
            <person name="Garbe J."/>
        </authorList>
    </citation>
    <scope>NUCLEOTIDE SEQUENCE</scope>
    <source>
        <strain evidence="2">Duluth1</strain>
        <tissue evidence="2">Whole animal</tissue>
    </source>
</reference>
<protein>
    <recommendedName>
        <fullName evidence="1">BTB domain-containing protein</fullName>
    </recommendedName>
</protein>
<dbReference type="SUPFAM" id="SSF54695">
    <property type="entry name" value="POZ domain"/>
    <property type="match status" value="1"/>
</dbReference>
<dbReference type="Proteomes" id="UP000828390">
    <property type="component" value="Unassembled WGS sequence"/>
</dbReference>
<dbReference type="EMBL" id="JAIWYP010000007">
    <property type="protein sequence ID" value="KAH3792632.1"/>
    <property type="molecule type" value="Genomic_DNA"/>
</dbReference>
<dbReference type="GO" id="GO:0022008">
    <property type="term" value="P:neurogenesis"/>
    <property type="evidence" value="ECO:0007669"/>
    <property type="project" value="TreeGrafter"/>
</dbReference>
<sequence>MLFDRYLYSGKVEINADTVLSLLYTAKKYDIPGLASQCKTFLNDNFDAENVCTVLYQAIVFDDE</sequence>
<dbReference type="InterPro" id="IPR011333">
    <property type="entry name" value="SKP1/BTB/POZ_sf"/>
</dbReference>
<organism evidence="2 3">
    <name type="scientific">Dreissena polymorpha</name>
    <name type="common">Zebra mussel</name>
    <name type="synonym">Mytilus polymorpha</name>
    <dbReference type="NCBI Taxonomy" id="45954"/>
    <lineage>
        <taxon>Eukaryota</taxon>
        <taxon>Metazoa</taxon>
        <taxon>Spiralia</taxon>
        <taxon>Lophotrochozoa</taxon>
        <taxon>Mollusca</taxon>
        <taxon>Bivalvia</taxon>
        <taxon>Autobranchia</taxon>
        <taxon>Heteroconchia</taxon>
        <taxon>Euheterodonta</taxon>
        <taxon>Imparidentia</taxon>
        <taxon>Neoheterodontei</taxon>
        <taxon>Myida</taxon>
        <taxon>Dreissenoidea</taxon>
        <taxon>Dreissenidae</taxon>
        <taxon>Dreissena</taxon>
    </lineage>
</organism>
<dbReference type="InterPro" id="IPR000210">
    <property type="entry name" value="BTB/POZ_dom"/>
</dbReference>
<dbReference type="GO" id="GO:0005829">
    <property type="term" value="C:cytosol"/>
    <property type="evidence" value="ECO:0007669"/>
    <property type="project" value="TreeGrafter"/>
</dbReference>
<evidence type="ECO:0000259" key="1">
    <source>
        <dbReference type="Pfam" id="PF00651"/>
    </source>
</evidence>
<keyword evidence="3" id="KW-1185">Reference proteome</keyword>
<feature type="domain" description="BTB" evidence="1">
    <location>
        <begin position="5"/>
        <end position="44"/>
    </location>
</feature>
<proteinExistence type="predicted"/>
<dbReference type="Pfam" id="PF00651">
    <property type="entry name" value="BTB"/>
    <property type="match status" value="1"/>
</dbReference>
<dbReference type="PANTHER" id="PTHR45774">
    <property type="entry name" value="BTB/POZ DOMAIN-CONTAINING"/>
    <property type="match status" value="1"/>
</dbReference>
<comment type="caution">
    <text evidence="2">The sequence shown here is derived from an EMBL/GenBank/DDBJ whole genome shotgun (WGS) entry which is preliminary data.</text>
</comment>
<gene>
    <name evidence="2" type="ORF">DPMN_146129</name>
</gene>
<name>A0A9D4FB81_DREPO</name>
<accession>A0A9D4FB81</accession>
<dbReference type="Gene3D" id="3.30.710.10">
    <property type="entry name" value="Potassium Channel Kv1.1, Chain A"/>
    <property type="match status" value="1"/>
</dbReference>
<dbReference type="PANTHER" id="PTHR45774:SF3">
    <property type="entry name" value="BTB (POZ) DOMAIN-CONTAINING 2B-RELATED"/>
    <property type="match status" value="1"/>
</dbReference>
<reference evidence="2" key="1">
    <citation type="journal article" date="2019" name="bioRxiv">
        <title>The Genome of the Zebra Mussel, Dreissena polymorpha: A Resource for Invasive Species Research.</title>
        <authorList>
            <person name="McCartney M.A."/>
            <person name="Auch B."/>
            <person name="Kono T."/>
            <person name="Mallez S."/>
            <person name="Zhang Y."/>
            <person name="Obille A."/>
            <person name="Becker A."/>
            <person name="Abrahante J.E."/>
            <person name="Garbe J."/>
            <person name="Badalamenti J.P."/>
            <person name="Herman A."/>
            <person name="Mangelson H."/>
            <person name="Liachko I."/>
            <person name="Sullivan S."/>
            <person name="Sone E.D."/>
            <person name="Koren S."/>
            <person name="Silverstein K.A.T."/>
            <person name="Beckman K.B."/>
            <person name="Gohl D.M."/>
        </authorList>
    </citation>
    <scope>NUCLEOTIDE SEQUENCE</scope>
    <source>
        <strain evidence="2">Duluth1</strain>
        <tissue evidence="2">Whole animal</tissue>
    </source>
</reference>
<evidence type="ECO:0000313" key="3">
    <source>
        <dbReference type="Proteomes" id="UP000828390"/>
    </source>
</evidence>
<evidence type="ECO:0000313" key="2">
    <source>
        <dbReference type="EMBL" id="KAH3792632.1"/>
    </source>
</evidence>
<dbReference type="AlphaFoldDB" id="A0A9D4FB81"/>